<accession>A0ABR6Y7E3</accession>
<name>A0ABR6Y7E3_9BURK</name>
<feature type="transmembrane region" description="Helical" evidence="3">
    <location>
        <begin position="429"/>
        <end position="448"/>
    </location>
</feature>
<feature type="transmembrane region" description="Helical" evidence="3">
    <location>
        <begin position="396"/>
        <end position="417"/>
    </location>
</feature>
<organism evidence="4 5">
    <name type="scientific">Undibacterium flavidum</name>
    <dbReference type="NCBI Taxonomy" id="2762297"/>
    <lineage>
        <taxon>Bacteria</taxon>
        <taxon>Pseudomonadati</taxon>
        <taxon>Pseudomonadota</taxon>
        <taxon>Betaproteobacteria</taxon>
        <taxon>Burkholderiales</taxon>
        <taxon>Oxalobacteraceae</taxon>
        <taxon>Undibacterium</taxon>
    </lineage>
</organism>
<keyword evidence="5" id="KW-1185">Reference proteome</keyword>
<keyword evidence="3" id="KW-1133">Transmembrane helix</keyword>
<feature type="transmembrane region" description="Helical" evidence="3">
    <location>
        <begin position="113"/>
        <end position="135"/>
    </location>
</feature>
<gene>
    <name evidence="4" type="ORF">H8K55_02880</name>
</gene>
<evidence type="ECO:0000256" key="3">
    <source>
        <dbReference type="SAM" id="Phobius"/>
    </source>
</evidence>
<keyword evidence="1" id="KW-0175">Coiled coil</keyword>
<evidence type="ECO:0000256" key="2">
    <source>
        <dbReference type="SAM" id="MobiDB-lite"/>
    </source>
</evidence>
<feature type="transmembrane region" description="Helical" evidence="3">
    <location>
        <begin position="484"/>
        <end position="508"/>
    </location>
</feature>
<dbReference type="InterPro" id="IPR022134">
    <property type="entry name" value="DUF3667"/>
</dbReference>
<dbReference type="EMBL" id="JACOGA010000002">
    <property type="protein sequence ID" value="MBC3872519.1"/>
    <property type="molecule type" value="Genomic_DNA"/>
</dbReference>
<sequence length="510" mass="56064">MGIELVNAGETLAAIVVSNELSKQANGGGDNPQSSTNGDSAATCANCGTSLAGAYCYACGQSSHIHRSLLHMFEEVLHGIFHFDTKAWRTIPALIRRPGQLTKDYIQGKRTSYVSPLALFLFLIFVMFFVFSLTMKDPSNEILNIPESRETVVKELANSQANLAEEQAKLKTLPANSGDARELRLSIRETQLEIRQWQDSLDALDGKEFDNKAAQQEFAEAEKNLVRLRTLQAQLGYPKEDADNVASFSIESSTSSKSEASASASSGASTSTDIAAIKPWDLREEIRFAKRELKFYRKRITKANKSGDTSKSAENSGKIGLSASADSTASTEQAKNKPAASTSQTSQASDTENSPQEKTEGEDDTNNLSDIPYVGKALAHADKNRALTLYKMKKNAASSAFLLMPISLPFLWLLFAFKRKYVMFDHAVFSLYSLSFMCLLLMLISILARFNFTGTAGLLFLTVPPIHMFRQLRQAYDLGVLSTLWRTVALLLIAFLSLLIYATVVTMLST</sequence>
<protein>
    <submittedName>
        <fullName evidence="4">DUF3667 domain-containing protein</fullName>
    </submittedName>
</protein>
<feature type="compositionally biased region" description="Low complexity" evidence="2">
    <location>
        <begin position="339"/>
        <end position="349"/>
    </location>
</feature>
<reference evidence="4 5" key="1">
    <citation type="submission" date="2020-08" db="EMBL/GenBank/DDBJ databases">
        <title>Novel species isolated from subtropical streams in China.</title>
        <authorList>
            <person name="Lu H."/>
        </authorList>
    </citation>
    <scope>NUCLEOTIDE SEQUENCE [LARGE SCALE GENOMIC DNA]</scope>
    <source>
        <strain evidence="4 5">LX15W</strain>
    </source>
</reference>
<evidence type="ECO:0000256" key="1">
    <source>
        <dbReference type="SAM" id="Coils"/>
    </source>
</evidence>
<dbReference type="RefSeq" id="WP_186940513.1">
    <property type="nucleotide sequence ID" value="NZ_JACOGA010000002.1"/>
</dbReference>
<comment type="caution">
    <text evidence="4">The sequence shown here is derived from an EMBL/GenBank/DDBJ whole genome shotgun (WGS) entry which is preliminary data.</text>
</comment>
<feature type="region of interest" description="Disordered" evidence="2">
    <location>
        <begin position="304"/>
        <end position="368"/>
    </location>
</feature>
<dbReference type="Pfam" id="PF12412">
    <property type="entry name" value="DUF3667"/>
    <property type="match status" value="1"/>
</dbReference>
<proteinExistence type="predicted"/>
<dbReference type="Proteomes" id="UP000624279">
    <property type="component" value="Unassembled WGS sequence"/>
</dbReference>
<feature type="region of interest" description="Disordered" evidence="2">
    <location>
        <begin position="252"/>
        <end position="271"/>
    </location>
</feature>
<evidence type="ECO:0000313" key="5">
    <source>
        <dbReference type="Proteomes" id="UP000624279"/>
    </source>
</evidence>
<feature type="coiled-coil region" evidence="1">
    <location>
        <begin position="149"/>
        <end position="231"/>
    </location>
</feature>
<feature type="compositionally biased region" description="Polar residues" evidence="2">
    <location>
        <begin position="304"/>
        <end position="315"/>
    </location>
</feature>
<feature type="compositionally biased region" description="Polar residues" evidence="2">
    <location>
        <begin position="324"/>
        <end position="333"/>
    </location>
</feature>
<keyword evidence="3" id="KW-0472">Membrane</keyword>
<evidence type="ECO:0000313" key="4">
    <source>
        <dbReference type="EMBL" id="MBC3872519.1"/>
    </source>
</evidence>
<keyword evidence="3" id="KW-0812">Transmembrane</keyword>